<keyword evidence="5 8" id="KW-0472">Membrane</keyword>
<evidence type="ECO:0000256" key="2">
    <source>
        <dbReference type="ARBA" id="ARBA00022475"/>
    </source>
</evidence>
<organism evidence="9 10">
    <name type="scientific">Henosepilachna vigintioctopunctata</name>
    <dbReference type="NCBI Taxonomy" id="420089"/>
    <lineage>
        <taxon>Eukaryota</taxon>
        <taxon>Metazoa</taxon>
        <taxon>Ecdysozoa</taxon>
        <taxon>Arthropoda</taxon>
        <taxon>Hexapoda</taxon>
        <taxon>Insecta</taxon>
        <taxon>Pterygota</taxon>
        <taxon>Neoptera</taxon>
        <taxon>Endopterygota</taxon>
        <taxon>Coleoptera</taxon>
        <taxon>Polyphaga</taxon>
        <taxon>Cucujiformia</taxon>
        <taxon>Coccinelloidea</taxon>
        <taxon>Coccinellidae</taxon>
        <taxon>Epilachninae</taxon>
        <taxon>Epilachnini</taxon>
        <taxon>Henosepilachna</taxon>
    </lineage>
</organism>
<keyword evidence="2" id="KW-1003">Cell membrane</keyword>
<keyword evidence="6" id="KW-0675">Receptor</keyword>
<dbReference type="SUPFAM" id="SSF53850">
    <property type="entry name" value="Periplasmic binding protein-like II"/>
    <property type="match status" value="1"/>
</dbReference>
<dbReference type="InterPro" id="IPR052192">
    <property type="entry name" value="Insect_Ionotropic_Sensory_Rcpt"/>
</dbReference>
<feature type="transmembrane region" description="Helical" evidence="8">
    <location>
        <begin position="486"/>
        <end position="506"/>
    </location>
</feature>
<keyword evidence="3 8" id="KW-0812">Transmembrane</keyword>
<feature type="transmembrane region" description="Helical" evidence="8">
    <location>
        <begin position="304"/>
        <end position="331"/>
    </location>
</feature>
<dbReference type="EMBL" id="JARQZJ010000037">
    <property type="protein sequence ID" value="KAK9876513.1"/>
    <property type="molecule type" value="Genomic_DNA"/>
</dbReference>
<evidence type="ECO:0000256" key="3">
    <source>
        <dbReference type="ARBA" id="ARBA00022692"/>
    </source>
</evidence>
<evidence type="ECO:0000256" key="6">
    <source>
        <dbReference type="ARBA" id="ARBA00023170"/>
    </source>
</evidence>
<proteinExistence type="predicted"/>
<gene>
    <name evidence="9" type="ORF">WA026_013887</name>
</gene>
<comment type="caution">
    <text evidence="9">The sequence shown here is derived from an EMBL/GenBank/DDBJ whole genome shotgun (WGS) entry which is preliminary data.</text>
</comment>
<evidence type="ECO:0000256" key="5">
    <source>
        <dbReference type="ARBA" id="ARBA00023136"/>
    </source>
</evidence>
<evidence type="ECO:0000313" key="9">
    <source>
        <dbReference type="EMBL" id="KAK9876513.1"/>
    </source>
</evidence>
<keyword evidence="10" id="KW-1185">Reference proteome</keyword>
<dbReference type="PANTHER" id="PTHR42643">
    <property type="entry name" value="IONOTROPIC RECEPTOR 20A-RELATED"/>
    <property type="match status" value="1"/>
</dbReference>
<dbReference type="PANTHER" id="PTHR42643:SF38">
    <property type="entry name" value="IONOTROPIC RECEPTOR 100A"/>
    <property type="match status" value="1"/>
</dbReference>
<comment type="subcellular location">
    <subcellularLocation>
        <location evidence="1">Cell membrane</location>
        <topology evidence="1">Multi-pass membrane protein</topology>
    </subcellularLocation>
</comment>
<dbReference type="Proteomes" id="UP001431783">
    <property type="component" value="Unassembled WGS sequence"/>
</dbReference>
<evidence type="ECO:0000313" key="10">
    <source>
        <dbReference type="Proteomes" id="UP001431783"/>
    </source>
</evidence>
<reference evidence="9 10" key="1">
    <citation type="submission" date="2023-03" db="EMBL/GenBank/DDBJ databases">
        <title>Genome insight into feeding habits of ladybird beetles.</title>
        <authorList>
            <person name="Li H.-S."/>
            <person name="Huang Y.-H."/>
            <person name="Pang H."/>
        </authorList>
    </citation>
    <scope>NUCLEOTIDE SEQUENCE [LARGE SCALE GENOMIC DNA]</scope>
    <source>
        <strain evidence="9">SYSU_2023b</strain>
        <tissue evidence="9">Whole body</tissue>
    </source>
</reference>
<protein>
    <recommendedName>
        <fullName evidence="11">Ionotropic receptor</fullName>
    </recommendedName>
</protein>
<accession>A0AAW1U7E1</accession>
<keyword evidence="7" id="KW-0325">Glycoprotein</keyword>
<name>A0AAW1U7E1_9CUCU</name>
<evidence type="ECO:0008006" key="11">
    <source>
        <dbReference type="Google" id="ProtNLM"/>
    </source>
</evidence>
<keyword evidence="4 8" id="KW-1133">Transmembrane helix</keyword>
<evidence type="ECO:0000256" key="7">
    <source>
        <dbReference type="ARBA" id="ARBA00023180"/>
    </source>
</evidence>
<evidence type="ECO:0000256" key="8">
    <source>
        <dbReference type="SAM" id="Phobius"/>
    </source>
</evidence>
<evidence type="ECO:0000256" key="1">
    <source>
        <dbReference type="ARBA" id="ARBA00004651"/>
    </source>
</evidence>
<dbReference type="AlphaFoldDB" id="A0AAW1U7E1"/>
<feature type="transmembrane region" description="Helical" evidence="8">
    <location>
        <begin position="241"/>
        <end position="267"/>
    </location>
</feature>
<evidence type="ECO:0000256" key="4">
    <source>
        <dbReference type="ARBA" id="ARBA00022989"/>
    </source>
</evidence>
<sequence length="537" mass="63951">MLMSERVLPNSPVIRINPKQHQIFNNFQIIQPTFYIIEDLEVDELYQILTYLTLQHTNFLNPRARVVFVENVFYDDYLKIVLIFRLFDAVFLNAVTYEIFTFDPKGKEGMHRKDTSLVRLGYCYESSTIRNLFPSQIVRKWKNFQISVAYQTKRQYTMCVNCRNPGLEIEIMTLALDHLGVDYNFTNIKRQDIQSARHIHDIFIGGYIKSDLFQSEYTASYAEDFLRWIVPRPHIIDRSRYIYLVLSPSSWLFFLLGFLVAVMAFLIFRLNSKYSKCSDIMLFIFIIFSGRTKQYRFKNYSMDFLIFSMIFMSFMLNNFFCSQLTFLLYGINFERGVENVQDIVNNKMFIGYSFDRTGKLLREMPEFRNYSQERIINCGRTKCFKLFSRYTDMVFILETQWFRFSRFAFLKPGDVFTYMREIDPPFLTVTVSPVLNKGHPLFHVLNRKIQYLVESGISGRIVKKYFRPYLPDPTLEETQKLKLEHIVSPLIILAVGLILSLITLLFELKKWRFHTRYLHFIDIISLHSIKNIPYLSH</sequence>
<dbReference type="GO" id="GO:0005886">
    <property type="term" value="C:plasma membrane"/>
    <property type="evidence" value="ECO:0007669"/>
    <property type="project" value="UniProtKB-SubCell"/>
</dbReference>